<evidence type="ECO:0000256" key="5">
    <source>
        <dbReference type="ARBA" id="ARBA00022989"/>
    </source>
</evidence>
<dbReference type="Gene3D" id="1.20.1250.20">
    <property type="entry name" value="MFS general substrate transporter like domains"/>
    <property type="match status" value="1"/>
</dbReference>
<feature type="transmembrane region" description="Helical" evidence="7">
    <location>
        <begin position="270"/>
        <end position="290"/>
    </location>
</feature>
<sequence>MLIFKFSTMEKVGFFSKIKSPFDILSIYYCNFFNSIVNFVDKKILEVYSLIWNFYLFYYYERRNFEVTKEKIVDINGKPYNRTLLVTVLTIGSFCTMLTGTFLATAYPSIMKSFDINTSTVQWLTTSFMLVNGIMIPVSAWLINKLNSRIMYLVAMSTFLLGTIVAFVAPNFQTLLIGRIIQSLGVGVSMPLMQTIMLSIFPPDKRGSAMGIVGIAMGLAPAIGPTLSGWVVDHYSWRDLFGLMIPLVAIVIILAFFLMRPVINAHKQPLDVWSVITSTIGFGSLLYGASEASSEGWTSSIVVGCILVGVIFVSLFIHRQIKLKDPFLDISVFKHSEFALAAVLSSVSNLAMVGVEMLLPLYIQNIRGESAFHSGLMLLPGALMMGFMSPVTGRLFDKFGARYLAITGLTLLSIGTIPFITLTAQTPVISIVIFYAIRLFGVSMVFMPVTTSGMNVLPLNQMSHGTAVNNTFRQVISSIGTAILTTILSTTTTGQMPAKSLLAKQPLLYKDHAVNASLAGFHAAFFASIVFAIVALGLAFYLKKGNRARETKQFDHLERRAD</sequence>
<dbReference type="PROSITE" id="PS50850">
    <property type="entry name" value="MFS"/>
    <property type="match status" value="1"/>
</dbReference>
<dbReference type="InterPro" id="IPR036259">
    <property type="entry name" value="MFS_trans_sf"/>
</dbReference>
<feature type="transmembrane region" description="Helical" evidence="7">
    <location>
        <begin position="475"/>
        <end position="498"/>
    </location>
</feature>
<feature type="transmembrane region" description="Helical" evidence="7">
    <location>
        <begin position="403"/>
        <end position="422"/>
    </location>
</feature>
<dbReference type="EMBL" id="AWWH01000138">
    <property type="protein sequence ID" value="ETA73922.1"/>
    <property type="molecule type" value="Genomic_DNA"/>
</dbReference>
<evidence type="ECO:0000256" key="6">
    <source>
        <dbReference type="ARBA" id="ARBA00023136"/>
    </source>
</evidence>
<comment type="subcellular location">
    <subcellularLocation>
        <location evidence="1">Cell membrane</location>
        <topology evidence="1">Multi-pass membrane protein</topology>
    </subcellularLocation>
</comment>
<accession>V7HVL5</accession>
<comment type="caution">
    <text evidence="9">The sequence shown here is derived from an EMBL/GenBank/DDBJ whole genome shotgun (WGS) entry which is preliminary data.</text>
</comment>
<keyword evidence="6 7" id="KW-0472">Membrane</keyword>
<gene>
    <name evidence="9" type="ORF">LEQ_0783</name>
</gene>
<dbReference type="AlphaFoldDB" id="V7HVL5"/>
<feature type="transmembrane region" description="Helical" evidence="7">
    <location>
        <begin position="338"/>
        <end position="359"/>
    </location>
</feature>
<dbReference type="PATRIC" id="fig|1392007.3.peg.1254"/>
<feature type="transmembrane region" description="Helical" evidence="7">
    <location>
        <begin position="296"/>
        <end position="317"/>
    </location>
</feature>
<organism evidence="9 10">
    <name type="scientific">Ligilactobacillus equi DPC 6820</name>
    <dbReference type="NCBI Taxonomy" id="1392007"/>
    <lineage>
        <taxon>Bacteria</taxon>
        <taxon>Bacillati</taxon>
        <taxon>Bacillota</taxon>
        <taxon>Bacilli</taxon>
        <taxon>Lactobacillales</taxon>
        <taxon>Lactobacillaceae</taxon>
        <taxon>Ligilactobacillus</taxon>
    </lineage>
</organism>
<feature type="transmembrane region" description="Helical" evidence="7">
    <location>
        <begin position="82"/>
        <end position="103"/>
    </location>
</feature>
<dbReference type="GO" id="GO:0005886">
    <property type="term" value="C:plasma membrane"/>
    <property type="evidence" value="ECO:0007669"/>
    <property type="project" value="UniProtKB-SubCell"/>
</dbReference>
<proteinExistence type="predicted"/>
<name>V7HVL5_9LACO</name>
<dbReference type="CDD" id="cd17503">
    <property type="entry name" value="MFS_LmrB_MDR_like"/>
    <property type="match status" value="1"/>
</dbReference>
<dbReference type="Pfam" id="PF07690">
    <property type="entry name" value="MFS_1"/>
    <property type="match status" value="1"/>
</dbReference>
<keyword evidence="4 7" id="KW-0812">Transmembrane</keyword>
<keyword evidence="10" id="KW-1185">Reference proteome</keyword>
<dbReference type="PANTHER" id="PTHR42718:SF24">
    <property type="entry name" value="MAJOR FACILITATOR SUPERFAMILY (MFS) PROFILE DOMAIN-CONTAINING PROTEIN"/>
    <property type="match status" value="1"/>
</dbReference>
<feature type="transmembrane region" description="Helical" evidence="7">
    <location>
        <begin position="180"/>
        <end position="201"/>
    </location>
</feature>
<keyword evidence="2" id="KW-0813">Transport</keyword>
<feature type="transmembrane region" description="Helical" evidence="7">
    <location>
        <begin position="371"/>
        <end position="391"/>
    </location>
</feature>
<dbReference type="Gene3D" id="1.20.1720.10">
    <property type="entry name" value="Multidrug resistance protein D"/>
    <property type="match status" value="1"/>
</dbReference>
<feature type="transmembrane region" description="Helical" evidence="7">
    <location>
        <begin position="240"/>
        <end position="258"/>
    </location>
</feature>
<dbReference type="PANTHER" id="PTHR42718">
    <property type="entry name" value="MAJOR FACILITATOR SUPERFAMILY MULTIDRUG TRANSPORTER MFSC"/>
    <property type="match status" value="1"/>
</dbReference>
<evidence type="ECO:0000313" key="10">
    <source>
        <dbReference type="Proteomes" id="UP000018559"/>
    </source>
</evidence>
<dbReference type="PRINTS" id="PR01036">
    <property type="entry name" value="TCRTETB"/>
</dbReference>
<reference evidence="9 10" key="1">
    <citation type="journal article" date="2014" name="Genome Announc.">
        <title>The Genome of the Predominant Equine Lactobacillus Species, Lactobacillus equi, Is Reflective of Its Lifestyle Adaptations to an Herbivorous Host.</title>
        <authorList>
            <person name="O'Donnell M.M."/>
            <person name="Harris H.M."/>
            <person name="O'Toole P.W."/>
            <person name="Ross R.P."/>
        </authorList>
    </citation>
    <scope>NUCLEOTIDE SEQUENCE [LARGE SCALE GENOMIC DNA]</scope>
    <source>
        <strain evidence="9 10">DPC 6820</strain>
    </source>
</reference>
<keyword evidence="5 7" id="KW-1133">Transmembrane helix</keyword>
<evidence type="ECO:0000256" key="4">
    <source>
        <dbReference type="ARBA" id="ARBA00022692"/>
    </source>
</evidence>
<feature type="transmembrane region" description="Helical" evidence="7">
    <location>
        <begin position="428"/>
        <end position="454"/>
    </location>
</feature>
<evidence type="ECO:0000256" key="1">
    <source>
        <dbReference type="ARBA" id="ARBA00004651"/>
    </source>
</evidence>
<feature type="transmembrane region" description="Helical" evidence="7">
    <location>
        <begin position="208"/>
        <end position="228"/>
    </location>
</feature>
<dbReference type="InterPro" id="IPR004638">
    <property type="entry name" value="EmrB-like"/>
</dbReference>
<keyword evidence="3" id="KW-1003">Cell membrane</keyword>
<dbReference type="InterPro" id="IPR020846">
    <property type="entry name" value="MFS_dom"/>
</dbReference>
<feature type="transmembrane region" description="Helical" evidence="7">
    <location>
        <begin position="518"/>
        <end position="542"/>
    </location>
</feature>
<evidence type="ECO:0000259" key="8">
    <source>
        <dbReference type="PROSITE" id="PS50850"/>
    </source>
</evidence>
<evidence type="ECO:0000256" key="3">
    <source>
        <dbReference type="ARBA" id="ARBA00022475"/>
    </source>
</evidence>
<dbReference type="Proteomes" id="UP000018559">
    <property type="component" value="Unassembled WGS sequence"/>
</dbReference>
<dbReference type="InterPro" id="IPR011701">
    <property type="entry name" value="MFS"/>
</dbReference>
<protein>
    <submittedName>
        <fullName evidence="9">Multidrug transport protein</fullName>
    </submittedName>
</protein>
<feature type="transmembrane region" description="Helical" evidence="7">
    <location>
        <begin position="150"/>
        <end position="168"/>
    </location>
</feature>
<dbReference type="NCBIfam" id="TIGR00711">
    <property type="entry name" value="efflux_EmrB"/>
    <property type="match status" value="1"/>
</dbReference>
<dbReference type="SUPFAM" id="SSF103473">
    <property type="entry name" value="MFS general substrate transporter"/>
    <property type="match status" value="1"/>
</dbReference>
<evidence type="ECO:0000256" key="2">
    <source>
        <dbReference type="ARBA" id="ARBA00022448"/>
    </source>
</evidence>
<feature type="transmembrane region" description="Helical" evidence="7">
    <location>
        <begin position="123"/>
        <end position="143"/>
    </location>
</feature>
<feature type="domain" description="Major facilitator superfamily (MFS) profile" evidence="8">
    <location>
        <begin position="85"/>
        <end position="547"/>
    </location>
</feature>
<evidence type="ECO:0000256" key="7">
    <source>
        <dbReference type="SAM" id="Phobius"/>
    </source>
</evidence>
<dbReference type="GO" id="GO:0022857">
    <property type="term" value="F:transmembrane transporter activity"/>
    <property type="evidence" value="ECO:0007669"/>
    <property type="project" value="InterPro"/>
</dbReference>
<evidence type="ECO:0000313" key="9">
    <source>
        <dbReference type="EMBL" id="ETA73922.1"/>
    </source>
</evidence>